<dbReference type="Pfam" id="PF00440">
    <property type="entry name" value="TetR_N"/>
    <property type="match status" value="1"/>
</dbReference>
<dbReference type="InterPro" id="IPR001647">
    <property type="entry name" value="HTH_TetR"/>
</dbReference>
<feature type="region of interest" description="Disordered" evidence="5">
    <location>
        <begin position="1"/>
        <end position="20"/>
    </location>
</feature>
<comment type="caution">
    <text evidence="7">The sequence shown here is derived from an EMBL/GenBank/DDBJ whole genome shotgun (WGS) entry which is preliminary data.</text>
</comment>
<evidence type="ECO:0000259" key="6">
    <source>
        <dbReference type="PROSITE" id="PS50977"/>
    </source>
</evidence>
<dbReference type="Proteomes" id="UP000247832">
    <property type="component" value="Unassembled WGS sequence"/>
</dbReference>
<dbReference type="GO" id="GO:0000976">
    <property type="term" value="F:transcription cis-regulatory region binding"/>
    <property type="evidence" value="ECO:0007669"/>
    <property type="project" value="TreeGrafter"/>
</dbReference>
<feature type="domain" description="HTH tetR-type" evidence="6">
    <location>
        <begin position="21"/>
        <end position="81"/>
    </location>
</feature>
<evidence type="ECO:0000256" key="3">
    <source>
        <dbReference type="ARBA" id="ARBA00023163"/>
    </source>
</evidence>
<keyword evidence="1" id="KW-0805">Transcription regulation</keyword>
<name>A0A2V5L4Z9_9MICC</name>
<proteinExistence type="predicted"/>
<dbReference type="GO" id="GO:0003700">
    <property type="term" value="F:DNA-binding transcription factor activity"/>
    <property type="evidence" value="ECO:0007669"/>
    <property type="project" value="TreeGrafter"/>
</dbReference>
<keyword evidence="2 4" id="KW-0238">DNA-binding</keyword>
<evidence type="ECO:0000256" key="1">
    <source>
        <dbReference type="ARBA" id="ARBA00023015"/>
    </source>
</evidence>
<reference evidence="7 8" key="1">
    <citation type="submission" date="2018-05" db="EMBL/GenBank/DDBJ databases">
        <title>Genetic diversity of glacier-inhabiting Cryobacterium bacteria in China and description of Cryobacterium mengkeensis sp. nov. and Arthrobacter glacialis sp. nov.</title>
        <authorList>
            <person name="Liu Q."/>
            <person name="Xin Y.-H."/>
        </authorList>
    </citation>
    <scope>NUCLEOTIDE SEQUENCE [LARGE SCALE GENOMIC DNA]</scope>
    <source>
        <strain evidence="7 8">LI2</strain>
    </source>
</reference>
<protein>
    <submittedName>
        <fullName evidence="7">TetR/AcrR family transcriptional regulator</fullName>
    </submittedName>
</protein>
<dbReference type="SUPFAM" id="SSF46689">
    <property type="entry name" value="Homeodomain-like"/>
    <property type="match status" value="1"/>
</dbReference>
<dbReference type="EMBL" id="QJVD01000015">
    <property type="protein sequence ID" value="PYI66449.1"/>
    <property type="molecule type" value="Genomic_DNA"/>
</dbReference>
<evidence type="ECO:0000313" key="8">
    <source>
        <dbReference type="Proteomes" id="UP000247832"/>
    </source>
</evidence>
<dbReference type="PANTHER" id="PTHR30055:SF234">
    <property type="entry name" value="HTH-TYPE TRANSCRIPTIONAL REGULATOR BETI"/>
    <property type="match status" value="1"/>
</dbReference>
<accession>A0A2V5L4Z9</accession>
<dbReference type="OrthoDB" id="3825402at2"/>
<feature type="DNA-binding region" description="H-T-H motif" evidence="4">
    <location>
        <begin position="44"/>
        <end position="63"/>
    </location>
</feature>
<dbReference type="AlphaFoldDB" id="A0A2V5L4Z9"/>
<sequence>MDSANPRTPGRSPNRREVQSVQTRALIVETAREQFAAGGYAATTIESIATGAGVAIQTIYNSVGNKPALLSAVLDAAVSGPNAPTPVPEFLRDRAAGTGDFAGMVGMLADWFAEAMPRSQGIFAAIGQAAAVEPSVAALRDQRARQRLDHYLEAAAAIRQRGGLGSGMSDDDAAAVIFTIGNPDTYASLVVTFGWPLERYRNWVFTALVGALR</sequence>
<dbReference type="RefSeq" id="WP_110501668.1">
    <property type="nucleotide sequence ID" value="NZ_QJVD01000015.1"/>
</dbReference>
<evidence type="ECO:0000313" key="7">
    <source>
        <dbReference type="EMBL" id="PYI66449.1"/>
    </source>
</evidence>
<dbReference type="Gene3D" id="1.10.357.10">
    <property type="entry name" value="Tetracycline Repressor, domain 2"/>
    <property type="match status" value="1"/>
</dbReference>
<dbReference type="PROSITE" id="PS50977">
    <property type="entry name" value="HTH_TETR_2"/>
    <property type="match status" value="1"/>
</dbReference>
<keyword evidence="3" id="KW-0804">Transcription</keyword>
<organism evidence="7 8">
    <name type="scientific">Arthrobacter livingstonensis</name>
    <dbReference type="NCBI Taxonomy" id="670078"/>
    <lineage>
        <taxon>Bacteria</taxon>
        <taxon>Bacillati</taxon>
        <taxon>Actinomycetota</taxon>
        <taxon>Actinomycetes</taxon>
        <taxon>Micrococcales</taxon>
        <taxon>Micrococcaceae</taxon>
        <taxon>Arthrobacter</taxon>
    </lineage>
</organism>
<evidence type="ECO:0000256" key="4">
    <source>
        <dbReference type="PROSITE-ProRule" id="PRU00335"/>
    </source>
</evidence>
<evidence type="ECO:0000256" key="5">
    <source>
        <dbReference type="SAM" id="MobiDB-lite"/>
    </source>
</evidence>
<keyword evidence="8" id="KW-1185">Reference proteome</keyword>
<gene>
    <name evidence="7" type="ORF">CVV68_14255</name>
</gene>
<dbReference type="InterPro" id="IPR009057">
    <property type="entry name" value="Homeodomain-like_sf"/>
</dbReference>
<dbReference type="PANTHER" id="PTHR30055">
    <property type="entry name" value="HTH-TYPE TRANSCRIPTIONAL REGULATOR RUTR"/>
    <property type="match status" value="1"/>
</dbReference>
<evidence type="ECO:0000256" key="2">
    <source>
        <dbReference type="ARBA" id="ARBA00023125"/>
    </source>
</evidence>
<dbReference type="InterPro" id="IPR050109">
    <property type="entry name" value="HTH-type_TetR-like_transc_reg"/>
</dbReference>